<evidence type="ECO:0000256" key="7">
    <source>
        <dbReference type="SAM" id="MobiDB-lite"/>
    </source>
</evidence>
<dbReference type="Pfam" id="PF04800">
    <property type="entry name" value="NDUS4"/>
    <property type="match status" value="1"/>
</dbReference>
<keyword evidence="2" id="KW-0813">Transport</keyword>
<keyword evidence="3" id="KW-0679">Respiratory chain</keyword>
<sequence>MRKQPKLPGSDAPGYDIPRALIRRRPRDPSRGGRRFLNSWILEFEMWGRREIEPLMGWTSSNDPYASVRLEFPNLESAVEFAESRGWRYTISEAPARRQQRNYQTELTNRLRYGERRNNSKQDRKDRTAIQSVEPTRQNYDPVDEALIETFPASDPPAWTGAALR</sequence>
<keyword evidence="6" id="KW-0472">Membrane</keyword>
<evidence type="ECO:0000256" key="1">
    <source>
        <dbReference type="ARBA" id="ARBA00004370"/>
    </source>
</evidence>
<evidence type="ECO:0000256" key="2">
    <source>
        <dbReference type="ARBA" id="ARBA00022448"/>
    </source>
</evidence>
<proteinExistence type="predicted"/>
<evidence type="ECO:0000256" key="6">
    <source>
        <dbReference type="ARBA" id="ARBA00023136"/>
    </source>
</evidence>
<dbReference type="InterPro" id="IPR006885">
    <property type="entry name" value="NADH_UbQ_FeS_4_mit-like"/>
</dbReference>
<reference evidence="8 9" key="1">
    <citation type="submission" date="2018-08" db="EMBL/GenBank/DDBJ databases">
        <title>Henriciella mobilis sp. nov., isolated from seawater.</title>
        <authorList>
            <person name="Cheng H."/>
            <person name="Wu Y.-H."/>
            <person name="Xu X.-W."/>
            <person name="Guo L.-L."/>
        </authorList>
    </citation>
    <scope>NUCLEOTIDE SEQUENCE [LARGE SCALE GENOMIC DNA]</scope>
    <source>
        <strain evidence="8 9">JN25</strain>
    </source>
</reference>
<comment type="caution">
    <text evidence="8">The sequence shown here is derived from an EMBL/GenBank/DDBJ whole genome shotgun (WGS) entry which is preliminary data.</text>
</comment>
<dbReference type="AlphaFoldDB" id="A0A399RKA5"/>
<accession>A0A399RKA5</accession>
<dbReference type="Proteomes" id="UP000266385">
    <property type="component" value="Unassembled WGS sequence"/>
</dbReference>
<evidence type="ECO:0000256" key="3">
    <source>
        <dbReference type="ARBA" id="ARBA00022660"/>
    </source>
</evidence>
<keyword evidence="4" id="KW-0809">Transit peptide</keyword>
<organism evidence="8 9">
    <name type="scientific">Henriciella mobilis</name>
    <dbReference type="NCBI Taxonomy" id="2305467"/>
    <lineage>
        <taxon>Bacteria</taxon>
        <taxon>Pseudomonadati</taxon>
        <taxon>Pseudomonadota</taxon>
        <taxon>Alphaproteobacteria</taxon>
        <taxon>Hyphomonadales</taxon>
        <taxon>Hyphomonadaceae</taxon>
        <taxon>Henriciella</taxon>
    </lineage>
</organism>
<protein>
    <submittedName>
        <fullName evidence="8">ETC complex I subunit</fullName>
    </submittedName>
</protein>
<evidence type="ECO:0000256" key="4">
    <source>
        <dbReference type="ARBA" id="ARBA00022946"/>
    </source>
</evidence>
<dbReference type="GO" id="GO:0016020">
    <property type="term" value="C:membrane"/>
    <property type="evidence" value="ECO:0007669"/>
    <property type="project" value="UniProtKB-SubCell"/>
</dbReference>
<name>A0A399RKA5_9PROT</name>
<feature type="compositionally biased region" description="Polar residues" evidence="7">
    <location>
        <begin position="129"/>
        <end position="139"/>
    </location>
</feature>
<evidence type="ECO:0000313" key="8">
    <source>
        <dbReference type="EMBL" id="RIJ30774.1"/>
    </source>
</evidence>
<keyword evidence="5" id="KW-0249">Electron transport</keyword>
<dbReference type="OrthoDB" id="7267013at2"/>
<evidence type="ECO:0000313" key="9">
    <source>
        <dbReference type="Proteomes" id="UP000266385"/>
    </source>
</evidence>
<feature type="compositionally biased region" description="Basic and acidic residues" evidence="7">
    <location>
        <begin position="113"/>
        <end position="128"/>
    </location>
</feature>
<dbReference type="Gene3D" id="3.30.160.190">
    <property type="entry name" value="atu1810 like domain"/>
    <property type="match status" value="1"/>
</dbReference>
<comment type="subcellular location">
    <subcellularLocation>
        <location evidence="1">Membrane</location>
    </subcellularLocation>
</comment>
<keyword evidence="9" id="KW-1185">Reference proteome</keyword>
<dbReference type="InterPro" id="IPR038532">
    <property type="entry name" value="NDUFS4-like_sf"/>
</dbReference>
<gene>
    <name evidence="8" type="ORF">D1223_07470</name>
</gene>
<feature type="region of interest" description="Disordered" evidence="7">
    <location>
        <begin position="113"/>
        <end position="139"/>
    </location>
</feature>
<evidence type="ECO:0000256" key="5">
    <source>
        <dbReference type="ARBA" id="ARBA00022982"/>
    </source>
</evidence>
<dbReference type="EMBL" id="QWFX01000006">
    <property type="protein sequence ID" value="RIJ30774.1"/>
    <property type="molecule type" value="Genomic_DNA"/>
</dbReference>
<dbReference type="GO" id="GO:0022900">
    <property type="term" value="P:electron transport chain"/>
    <property type="evidence" value="ECO:0007669"/>
    <property type="project" value="InterPro"/>
</dbReference>